<accession>A0ABW1CD84</accession>
<reference evidence="2" key="1">
    <citation type="journal article" date="2019" name="Int. J. Syst. Evol. Microbiol.">
        <title>The Global Catalogue of Microorganisms (GCM) 10K type strain sequencing project: providing services to taxonomists for standard genome sequencing and annotation.</title>
        <authorList>
            <consortium name="The Broad Institute Genomics Platform"/>
            <consortium name="The Broad Institute Genome Sequencing Center for Infectious Disease"/>
            <person name="Wu L."/>
            <person name="Ma J."/>
        </authorList>
    </citation>
    <scope>NUCLEOTIDE SEQUENCE [LARGE SCALE GENOMIC DNA]</scope>
    <source>
        <strain evidence="2">CCUG 53903</strain>
    </source>
</reference>
<protein>
    <submittedName>
        <fullName evidence="1">Tetratricopeptide repeat protein</fullName>
    </submittedName>
</protein>
<sequence>MAESAEILREHPELLTAEDDDAVDNLIATARAHGNAGMVAKLKQLRSFIAGIRNMRNALGSSTLDPEQLRILPVMFEFIRADSWSASRRIAEEHPELLDSAADRLVARFVQAAESRGDGSAEVFATHRRILRRAREVGIPQAFNEVGHGGERTAVAKIMEMVRESQEEMAELGAPPEARISVLGRTAIMLMKRHGESDAIDAAIECWHGVVDAADPKSGDYPFHLNNLSDALTTRYAITEDLADLREALDVSRRALAGAPEGLVDRPGLMTTVGNVLTDLHAHTGDRAYLDEAVTVYRASVEAADDRADNLAGLLGNLSQGLRRRFDLAGDAADLTATIDALRRATAVATAREPLLIDLSNNLAVALRDRFDLSGDIADVDEAIAVHERTLPEVTTREDLWLQLSGYGIAWQRKYESSRDPLSLEQAITAFRRAVATTTNTLQLTDSLERLGSALRDRFRLSRELDDLNAAVDAFDKAVGPLRWSTPWCRTCS</sequence>
<dbReference type="EMBL" id="JBHSPA010000010">
    <property type="protein sequence ID" value="MFC5823639.1"/>
    <property type="molecule type" value="Genomic_DNA"/>
</dbReference>
<proteinExistence type="predicted"/>
<dbReference type="RefSeq" id="WP_379513169.1">
    <property type="nucleotide sequence ID" value="NZ_JBHSPA010000010.1"/>
</dbReference>
<dbReference type="InterPro" id="IPR011990">
    <property type="entry name" value="TPR-like_helical_dom_sf"/>
</dbReference>
<organism evidence="1 2">
    <name type="scientific">Nonomuraea insulae</name>
    <dbReference type="NCBI Taxonomy" id="1616787"/>
    <lineage>
        <taxon>Bacteria</taxon>
        <taxon>Bacillati</taxon>
        <taxon>Actinomycetota</taxon>
        <taxon>Actinomycetes</taxon>
        <taxon>Streptosporangiales</taxon>
        <taxon>Streptosporangiaceae</taxon>
        <taxon>Nonomuraea</taxon>
    </lineage>
</organism>
<name>A0ABW1CD84_9ACTN</name>
<evidence type="ECO:0000313" key="1">
    <source>
        <dbReference type="EMBL" id="MFC5823639.1"/>
    </source>
</evidence>
<comment type="caution">
    <text evidence="1">The sequence shown here is derived from an EMBL/GenBank/DDBJ whole genome shotgun (WGS) entry which is preliminary data.</text>
</comment>
<keyword evidence="2" id="KW-1185">Reference proteome</keyword>
<dbReference type="Gene3D" id="1.25.40.10">
    <property type="entry name" value="Tetratricopeptide repeat domain"/>
    <property type="match status" value="1"/>
</dbReference>
<gene>
    <name evidence="1" type="ORF">ACFPZ3_07235</name>
</gene>
<dbReference type="Pfam" id="PF13374">
    <property type="entry name" value="TPR_10"/>
    <property type="match status" value="2"/>
</dbReference>
<dbReference type="Proteomes" id="UP001596058">
    <property type="component" value="Unassembled WGS sequence"/>
</dbReference>
<evidence type="ECO:0000313" key="2">
    <source>
        <dbReference type="Proteomes" id="UP001596058"/>
    </source>
</evidence>